<evidence type="ECO:0000313" key="2">
    <source>
        <dbReference type="Proteomes" id="UP000478052"/>
    </source>
</evidence>
<proteinExistence type="predicted"/>
<dbReference type="EMBL" id="VUJU01007534">
    <property type="protein sequence ID" value="KAF0744214.1"/>
    <property type="molecule type" value="Genomic_DNA"/>
</dbReference>
<comment type="caution">
    <text evidence="1">The sequence shown here is derived from an EMBL/GenBank/DDBJ whole genome shotgun (WGS) entry which is preliminary data.</text>
</comment>
<gene>
    <name evidence="1" type="ORF">FWK35_00020853</name>
</gene>
<organism evidence="1 2">
    <name type="scientific">Aphis craccivora</name>
    <name type="common">Cowpea aphid</name>
    <dbReference type="NCBI Taxonomy" id="307492"/>
    <lineage>
        <taxon>Eukaryota</taxon>
        <taxon>Metazoa</taxon>
        <taxon>Ecdysozoa</taxon>
        <taxon>Arthropoda</taxon>
        <taxon>Hexapoda</taxon>
        <taxon>Insecta</taxon>
        <taxon>Pterygota</taxon>
        <taxon>Neoptera</taxon>
        <taxon>Paraneoptera</taxon>
        <taxon>Hemiptera</taxon>
        <taxon>Sternorrhyncha</taxon>
        <taxon>Aphidomorpha</taxon>
        <taxon>Aphidoidea</taxon>
        <taxon>Aphididae</taxon>
        <taxon>Aphidini</taxon>
        <taxon>Aphis</taxon>
        <taxon>Aphis</taxon>
    </lineage>
</organism>
<dbReference type="OrthoDB" id="298012at2759"/>
<protein>
    <submittedName>
        <fullName evidence="1">Uncharacterized protein</fullName>
    </submittedName>
</protein>
<dbReference type="Proteomes" id="UP000478052">
    <property type="component" value="Unassembled WGS sequence"/>
</dbReference>
<reference evidence="1 2" key="1">
    <citation type="submission" date="2019-08" db="EMBL/GenBank/DDBJ databases">
        <title>Whole genome of Aphis craccivora.</title>
        <authorList>
            <person name="Voronova N.V."/>
            <person name="Shulinski R.S."/>
            <person name="Bandarenka Y.V."/>
            <person name="Zhorov D.G."/>
            <person name="Warner D."/>
        </authorList>
    </citation>
    <scope>NUCLEOTIDE SEQUENCE [LARGE SCALE GENOMIC DNA]</scope>
    <source>
        <strain evidence="1">180601</strain>
        <tissue evidence="1">Whole Body</tissue>
    </source>
</reference>
<name>A0A6G0XUL2_APHCR</name>
<sequence length="79" mass="8360">MVPTTFRLVPAVLINSSSILFDGLQNIANFPGIFCKISARVACMESHNSTSNLLRSKSIASSGTCLIATNTLGLDMAIN</sequence>
<dbReference type="AlphaFoldDB" id="A0A6G0XUL2"/>
<keyword evidence="2" id="KW-1185">Reference proteome</keyword>
<evidence type="ECO:0000313" key="1">
    <source>
        <dbReference type="EMBL" id="KAF0744214.1"/>
    </source>
</evidence>
<accession>A0A6G0XUL2</accession>